<proteinExistence type="predicted"/>
<reference evidence="2 3" key="1">
    <citation type="journal article" date="2023" name="J. Hered.">
        <title>Chromosome-level genome of the wood stork (Mycteria americana) provides insight into avian chromosome evolution.</title>
        <authorList>
            <person name="Flamio R. Jr."/>
            <person name="Ramstad K.M."/>
        </authorList>
    </citation>
    <scope>NUCLEOTIDE SEQUENCE [LARGE SCALE GENOMIC DNA]</scope>
    <source>
        <strain evidence="2">JAX WOST 10</strain>
    </source>
</reference>
<dbReference type="Proteomes" id="UP001333110">
    <property type="component" value="Unassembled WGS sequence"/>
</dbReference>
<dbReference type="EMBL" id="JAUNZN010000009">
    <property type="protein sequence ID" value="KAK4816251.1"/>
    <property type="molecule type" value="Genomic_DNA"/>
</dbReference>
<sequence>MSKWKPVTSGVPQGSLLAPILFNIFINNIDSGIECSLSTLADDTMLSSAVHSLEGKDAIQRDLDRLEEWAHVNLTKSNKAKCKVLHLGLDNPQYLGNEWIESREGEGLGDLQYSWTACIKSYGSKPRWEH</sequence>
<gene>
    <name evidence="2" type="ORF">QYF61_013885</name>
</gene>
<dbReference type="PANTHER" id="PTHR33332">
    <property type="entry name" value="REVERSE TRANSCRIPTASE DOMAIN-CONTAINING PROTEIN"/>
    <property type="match status" value="1"/>
</dbReference>
<dbReference type="AlphaFoldDB" id="A0AAN7N235"/>
<keyword evidence="3" id="KW-1185">Reference proteome</keyword>
<name>A0AAN7N235_MYCAM</name>
<evidence type="ECO:0000259" key="1">
    <source>
        <dbReference type="PROSITE" id="PS50878"/>
    </source>
</evidence>
<evidence type="ECO:0000313" key="2">
    <source>
        <dbReference type="EMBL" id="KAK4816251.1"/>
    </source>
</evidence>
<comment type="caution">
    <text evidence="2">The sequence shown here is derived from an EMBL/GenBank/DDBJ whole genome shotgun (WGS) entry which is preliminary data.</text>
</comment>
<dbReference type="PROSITE" id="PS50878">
    <property type="entry name" value="RT_POL"/>
    <property type="match status" value="1"/>
</dbReference>
<feature type="domain" description="Reverse transcriptase" evidence="1">
    <location>
        <begin position="1"/>
        <end position="91"/>
    </location>
</feature>
<accession>A0AAN7N235</accession>
<organism evidence="2 3">
    <name type="scientific">Mycteria americana</name>
    <name type="common">Wood stork</name>
    <dbReference type="NCBI Taxonomy" id="33587"/>
    <lineage>
        <taxon>Eukaryota</taxon>
        <taxon>Metazoa</taxon>
        <taxon>Chordata</taxon>
        <taxon>Craniata</taxon>
        <taxon>Vertebrata</taxon>
        <taxon>Euteleostomi</taxon>
        <taxon>Archelosauria</taxon>
        <taxon>Archosauria</taxon>
        <taxon>Dinosauria</taxon>
        <taxon>Saurischia</taxon>
        <taxon>Theropoda</taxon>
        <taxon>Coelurosauria</taxon>
        <taxon>Aves</taxon>
        <taxon>Neognathae</taxon>
        <taxon>Neoaves</taxon>
        <taxon>Aequornithes</taxon>
        <taxon>Ciconiiformes</taxon>
        <taxon>Ciconiidae</taxon>
        <taxon>Mycteria</taxon>
    </lineage>
</organism>
<protein>
    <recommendedName>
        <fullName evidence="1">Reverse transcriptase domain-containing protein</fullName>
    </recommendedName>
</protein>
<evidence type="ECO:0000313" key="3">
    <source>
        <dbReference type="Proteomes" id="UP001333110"/>
    </source>
</evidence>
<dbReference type="Pfam" id="PF00078">
    <property type="entry name" value="RVT_1"/>
    <property type="match status" value="1"/>
</dbReference>
<dbReference type="InterPro" id="IPR000477">
    <property type="entry name" value="RT_dom"/>
</dbReference>